<dbReference type="SUPFAM" id="SSF55874">
    <property type="entry name" value="ATPase domain of HSP90 chaperone/DNA topoisomerase II/histidine kinase"/>
    <property type="match status" value="1"/>
</dbReference>
<keyword evidence="1" id="KW-0808">Transferase</keyword>
<dbReference type="Pfam" id="PF13581">
    <property type="entry name" value="HATPase_c_2"/>
    <property type="match status" value="1"/>
</dbReference>
<dbReference type="InterPro" id="IPR003594">
    <property type="entry name" value="HATPase_dom"/>
</dbReference>
<gene>
    <name evidence="3" type="ORF">Psi02_00460</name>
</gene>
<dbReference type="GO" id="GO:0004674">
    <property type="term" value="F:protein serine/threonine kinase activity"/>
    <property type="evidence" value="ECO:0007669"/>
    <property type="project" value="UniProtKB-KW"/>
</dbReference>
<feature type="domain" description="Histidine kinase/HSP90-like ATPase" evidence="2">
    <location>
        <begin position="20"/>
        <end position="135"/>
    </location>
</feature>
<keyword evidence="4" id="KW-1185">Reference proteome</keyword>
<dbReference type="InterPro" id="IPR050267">
    <property type="entry name" value="Anti-sigma-factor_SerPK"/>
</dbReference>
<name>A0A8J3UEX6_9ACTN</name>
<accession>A0A8J3UEX6</accession>
<dbReference type="Proteomes" id="UP000644610">
    <property type="component" value="Unassembled WGS sequence"/>
</dbReference>
<keyword evidence="1" id="KW-0723">Serine/threonine-protein kinase</keyword>
<dbReference type="PANTHER" id="PTHR35526:SF3">
    <property type="entry name" value="ANTI-SIGMA-F FACTOR RSBW"/>
    <property type="match status" value="1"/>
</dbReference>
<evidence type="ECO:0000259" key="2">
    <source>
        <dbReference type="Pfam" id="PF13581"/>
    </source>
</evidence>
<evidence type="ECO:0000313" key="4">
    <source>
        <dbReference type="Proteomes" id="UP000644610"/>
    </source>
</evidence>
<keyword evidence="1" id="KW-0418">Kinase</keyword>
<protein>
    <recommendedName>
        <fullName evidence="2">Histidine kinase/HSP90-like ATPase domain-containing protein</fullName>
    </recommendedName>
</protein>
<dbReference type="CDD" id="cd16936">
    <property type="entry name" value="HATPase_RsbW-like"/>
    <property type="match status" value="1"/>
</dbReference>
<dbReference type="InterPro" id="IPR036890">
    <property type="entry name" value="HATPase_C_sf"/>
</dbReference>
<proteinExistence type="predicted"/>
<dbReference type="Gene3D" id="3.30.565.10">
    <property type="entry name" value="Histidine kinase-like ATPase, C-terminal domain"/>
    <property type="match status" value="1"/>
</dbReference>
<organism evidence="3 4">
    <name type="scientific">Planotetraspora silvatica</name>
    <dbReference type="NCBI Taxonomy" id="234614"/>
    <lineage>
        <taxon>Bacteria</taxon>
        <taxon>Bacillati</taxon>
        <taxon>Actinomycetota</taxon>
        <taxon>Actinomycetes</taxon>
        <taxon>Streptosporangiales</taxon>
        <taxon>Streptosporangiaceae</taxon>
        <taxon>Planotetraspora</taxon>
    </lineage>
</organism>
<evidence type="ECO:0000256" key="1">
    <source>
        <dbReference type="ARBA" id="ARBA00022527"/>
    </source>
</evidence>
<dbReference type="PANTHER" id="PTHR35526">
    <property type="entry name" value="ANTI-SIGMA-F FACTOR RSBW-RELATED"/>
    <property type="match status" value="1"/>
</dbReference>
<comment type="caution">
    <text evidence="3">The sequence shown here is derived from an EMBL/GenBank/DDBJ whole genome shotgun (WGS) entry which is preliminary data.</text>
</comment>
<dbReference type="AlphaFoldDB" id="A0A8J3UEX6"/>
<dbReference type="EMBL" id="BOOQ01000001">
    <property type="protein sequence ID" value="GII43622.1"/>
    <property type="molecule type" value="Genomic_DNA"/>
</dbReference>
<evidence type="ECO:0000313" key="3">
    <source>
        <dbReference type="EMBL" id="GII43622.1"/>
    </source>
</evidence>
<dbReference type="RefSeq" id="WP_239094473.1">
    <property type="nucleotide sequence ID" value="NZ_BAAAKY010000005.1"/>
</dbReference>
<sequence length="137" mass="14546">MNEDGVPPSAAATAKELTFSLADLPDVREFAAAQAQDRGMSADAVGDFLVALNEVATNAVTHGSSKAWLRLWTDGGSLVVDVHDDGRLWHPEARPGHTPPPENATSGMGLWVARMLSHEIVVRTGANGTTVSMRFLV</sequence>
<reference evidence="3" key="1">
    <citation type="submission" date="2021-01" db="EMBL/GenBank/DDBJ databases">
        <title>Whole genome shotgun sequence of Planotetraspora silvatica NBRC 100141.</title>
        <authorList>
            <person name="Komaki H."/>
            <person name="Tamura T."/>
        </authorList>
    </citation>
    <scope>NUCLEOTIDE SEQUENCE</scope>
    <source>
        <strain evidence="3">NBRC 100141</strain>
    </source>
</reference>